<name>A0A511IZC1_9ENTE</name>
<dbReference type="Proteomes" id="UP000321830">
    <property type="component" value="Unassembled WGS sequence"/>
</dbReference>
<dbReference type="EMBL" id="BJWF01000002">
    <property type="protein sequence ID" value="GEL91085.1"/>
    <property type="molecule type" value="Genomic_DNA"/>
</dbReference>
<evidence type="ECO:0000313" key="1">
    <source>
        <dbReference type="EMBL" id="GEL91085.1"/>
    </source>
</evidence>
<accession>A0A511IZC1</accession>
<organism evidence="1 2">
    <name type="scientific">Enterococcus villorum</name>
    <dbReference type="NCBI Taxonomy" id="112904"/>
    <lineage>
        <taxon>Bacteria</taxon>
        <taxon>Bacillati</taxon>
        <taxon>Bacillota</taxon>
        <taxon>Bacilli</taxon>
        <taxon>Lactobacillales</taxon>
        <taxon>Enterococcaceae</taxon>
        <taxon>Enterococcus</taxon>
    </lineage>
</organism>
<gene>
    <name evidence="1" type="ORF">EVI01_04220</name>
</gene>
<evidence type="ECO:0000313" key="2">
    <source>
        <dbReference type="Proteomes" id="UP000321830"/>
    </source>
</evidence>
<comment type="caution">
    <text evidence="1">The sequence shown here is derived from an EMBL/GenBank/DDBJ whole genome shotgun (WGS) entry which is preliminary data.</text>
</comment>
<proteinExistence type="predicted"/>
<reference evidence="1 2" key="1">
    <citation type="submission" date="2019-07" db="EMBL/GenBank/DDBJ databases">
        <title>Whole genome shotgun sequence of Enterococcus villorum NBRC 100699.</title>
        <authorList>
            <person name="Hosoyama A."/>
            <person name="Uohara A."/>
            <person name="Ohji S."/>
            <person name="Ichikawa N."/>
        </authorList>
    </citation>
    <scope>NUCLEOTIDE SEQUENCE [LARGE SCALE GENOMIC DNA]</scope>
    <source>
        <strain evidence="1 2">NBRC 100699</strain>
    </source>
</reference>
<protein>
    <submittedName>
        <fullName evidence="1">Uncharacterized protein</fullName>
    </submittedName>
</protein>
<sequence length="99" mass="11115">MIPISSIHSVAVKYNQTSQVLTIELSNEIYTYTGRSNCLCSTICILVKKTSITIILKSIHFAQTTNSIQVLVLSQSPFIHFYPIIHSILTGDERFLILT</sequence>
<dbReference type="AlphaFoldDB" id="A0A511IZC1"/>